<dbReference type="InterPro" id="IPR045175">
    <property type="entry name" value="M28_fam"/>
</dbReference>
<dbReference type="PANTHER" id="PTHR12147:SF22">
    <property type="entry name" value="ENDOPLASMIC RETICULUM METALLOPEPTIDASE 1"/>
    <property type="match status" value="1"/>
</dbReference>
<keyword evidence="11" id="KW-0482">Metalloprotease</keyword>
<feature type="transmembrane region" description="Helical" evidence="14">
    <location>
        <begin position="359"/>
        <end position="378"/>
    </location>
</feature>
<feature type="transmembrane region" description="Helical" evidence="14">
    <location>
        <begin position="551"/>
        <end position="576"/>
    </location>
</feature>
<evidence type="ECO:0000256" key="2">
    <source>
        <dbReference type="ARBA" id="ARBA00004477"/>
    </source>
</evidence>
<dbReference type="Pfam" id="PF22249">
    <property type="entry name" value="ERMP1-TM"/>
    <property type="match status" value="1"/>
</dbReference>
<dbReference type="SUPFAM" id="SSF53187">
    <property type="entry name" value="Zn-dependent exopeptidases"/>
    <property type="match status" value="1"/>
</dbReference>
<evidence type="ECO:0000256" key="1">
    <source>
        <dbReference type="ARBA" id="ARBA00001947"/>
    </source>
</evidence>
<evidence type="ECO:0000256" key="8">
    <source>
        <dbReference type="ARBA" id="ARBA00022824"/>
    </source>
</evidence>
<evidence type="ECO:0000256" key="11">
    <source>
        <dbReference type="ARBA" id="ARBA00023049"/>
    </source>
</evidence>
<dbReference type="AlphaFoldDB" id="A0A813L7V4"/>
<feature type="transmembrane region" description="Helical" evidence="14">
    <location>
        <begin position="510"/>
        <end position="531"/>
    </location>
</feature>
<comment type="subcellular location">
    <subcellularLocation>
        <location evidence="2">Endoplasmic reticulum membrane</location>
        <topology evidence="2">Multi-pass membrane protein</topology>
    </subcellularLocation>
</comment>
<dbReference type="InterPro" id="IPR053974">
    <property type="entry name" value="ERMP1_1-A_TM"/>
</dbReference>
<keyword evidence="7" id="KW-0378">Hydrolase</keyword>
<comment type="cofactor">
    <cofactor evidence="1">
        <name>Zn(2+)</name>
        <dbReference type="ChEBI" id="CHEBI:29105"/>
    </cofactor>
</comment>
<evidence type="ECO:0000256" key="9">
    <source>
        <dbReference type="ARBA" id="ARBA00022833"/>
    </source>
</evidence>
<comment type="caution">
    <text evidence="17">The sequence shown here is derived from an EMBL/GenBank/DDBJ whole genome shotgun (WGS) entry which is preliminary data.</text>
</comment>
<feature type="domain" description="Peptidase M28" evidence="15">
    <location>
        <begin position="138"/>
        <end position="322"/>
    </location>
</feature>
<keyword evidence="5 14" id="KW-0812">Transmembrane</keyword>
<dbReference type="EMBL" id="CAJNNW010034889">
    <property type="protein sequence ID" value="CAE8724459.1"/>
    <property type="molecule type" value="Genomic_DNA"/>
</dbReference>
<feature type="transmembrane region" description="Helical" evidence="14">
    <location>
        <begin position="430"/>
        <end position="447"/>
    </location>
</feature>
<evidence type="ECO:0000313" key="18">
    <source>
        <dbReference type="Proteomes" id="UP000626109"/>
    </source>
</evidence>
<dbReference type="InterPro" id="IPR007484">
    <property type="entry name" value="Peptidase_M28"/>
</dbReference>
<evidence type="ECO:0000256" key="12">
    <source>
        <dbReference type="ARBA" id="ARBA00023136"/>
    </source>
</evidence>
<dbReference type="FunFam" id="3.40.630.10:FF:000008">
    <property type="entry name" value="Endoplasmic reticulum metallopeptidase 1"/>
    <property type="match status" value="1"/>
</dbReference>
<accession>A0A813L7V4</accession>
<keyword evidence="4" id="KW-0645">Protease</keyword>
<keyword evidence="10 14" id="KW-1133">Transmembrane helix</keyword>
<protein>
    <recommendedName>
        <fullName evidence="19">Peptidase M28 domain-containing protein</fullName>
    </recommendedName>
</protein>
<evidence type="ECO:0000256" key="14">
    <source>
        <dbReference type="SAM" id="Phobius"/>
    </source>
</evidence>
<dbReference type="Proteomes" id="UP000626109">
    <property type="component" value="Unassembled WGS sequence"/>
</dbReference>
<feature type="domain" description="Endoplasmic reticulum metallopeptidase 1/1-A TM" evidence="16">
    <location>
        <begin position="417"/>
        <end position="589"/>
    </location>
</feature>
<dbReference type="GO" id="GO:0046872">
    <property type="term" value="F:metal ion binding"/>
    <property type="evidence" value="ECO:0007669"/>
    <property type="project" value="UniProtKB-KW"/>
</dbReference>
<feature type="transmembrane region" description="Helical" evidence="14">
    <location>
        <begin position="459"/>
        <end position="477"/>
    </location>
</feature>
<dbReference type="Gene3D" id="3.40.630.10">
    <property type="entry name" value="Zn peptidases"/>
    <property type="match status" value="1"/>
</dbReference>
<evidence type="ECO:0000256" key="6">
    <source>
        <dbReference type="ARBA" id="ARBA00022723"/>
    </source>
</evidence>
<evidence type="ECO:0008006" key="19">
    <source>
        <dbReference type="Google" id="ProtNLM"/>
    </source>
</evidence>
<keyword evidence="12 14" id="KW-0472">Membrane</keyword>
<feature type="non-terminal residue" evidence="17">
    <location>
        <position position="941"/>
    </location>
</feature>
<gene>
    <name evidence="17" type="ORF">PGLA2088_LOCUS43710</name>
</gene>
<dbReference type="Pfam" id="PF04389">
    <property type="entry name" value="Peptidase_M28"/>
    <property type="match status" value="1"/>
</dbReference>
<comment type="similarity">
    <text evidence="3">Belongs to the peptidase M28 family.</text>
</comment>
<feature type="transmembrane region" description="Helical" evidence="14">
    <location>
        <begin position="399"/>
        <end position="424"/>
    </location>
</feature>
<evidence type="ECO:0000256" key="3">
    <source>
        <dbReference type="ARBA" id="ARBA00010918"/>
    </source>
</evidence>
<proteinExistence type="inferred from homology"/>
<reference evidence="17" key="1">
    <citation type="submission" date="2021-02" db="EMBL/GenBank/DDBJ databases">
        <authorList>
            <person name="Dougan E. K."/>
            <person name="Rhodes N."/>
            <person name="Thang M."/>
            <person name="Chan C."/>
        </authorList>
    </citation>
    <scope>NUCLEOTIDE SEQUENCE</scope>
</reference>
<sequence length="941" mass="100130">ALCLAGVVFVVQRAHYAVPAARPADGPAGEFSEDRAVAKLSRLVACGVRVVGSAGADCAAAAVGDELVDLSRFAESLGRSLEVSPQRATGSFYLDFLGGLTNTYANVTNLVARLRGVEQPGQASLKSQGPSWCEPPYAILVSSHFDSALGSYAAADATQNIAMMLELIRNLLHQDLLPVDVLWNFNGGEETLMQAAHGFITGHPWARHVCAVVNLEAVGVGGREMLFQSGGGRAGGHGWIAEAYAAAAPRPFGSAIVEAVFQSGVVPGDTDYRIYRDFGGVPGVDFAVIGNGYVYHTPLDAMPAVLAARGSLQRYGDTIFNLVRELCHKVPSVGPEDADRRMHFFDILGYCMVIYDMPFGRRMHTAVLIAAASAVWLSRGRGEPLTRKGVFLACARLSAGPLLGLLSGAAAGALQVLAGVGMVWFSRPMLVVPLLGGPALFTCLWWHGQVAQAHPAGEVKVAALLVPSFFLLLATGLGSPIAYLPLLWVLGPLLLAWPLAELVGEQRSSLLPWAWLAGLLLPWIATLQLLMVVLDVFVPLTGRSGDAVPGAVIIGALFGLVIGLISAPSAPLLSLIPSSQRHFAQKRLVGCAVLAVVAAMVASPLPYDEAHPKRIFLQHMNQQFYLAKLEEAAPGTEVAALSLSIPVHNSSSVLATGFDYNCLAPVGGFDFFDGASHRADKFLRTDWPVVYAQLPYIFPILKMVSPKCMALLDAPPPELPPGHSPLRPELTVETRPNGVKRLHVKLVTSGSLMAAAIPAAGLLSWSLGDLPVARSDCDCHWVLHGSGGQPEPRVREWTFWLHGRAEADDGTGASQISCLLLPGIRCGFRSKCNGKSLSVSECLAEMLRGALDEMGVAEATAWTDHAVSVELTSEKVRQAMDVFVWPLLCEVLGLTLEQLPEGLSLGFGMAEAGDQQCSKAGADELRNMLWQQAFSTVAWLG</sequence>
<evidence type="ECO:0000256" key="10">
    <source>
        <dbReference type="ARBA" id="ARBA00022989"/>
    </source>
</evidence>
<evidence type="ECO:0000259" key="16">
    <source>
        <dbReference type="Pfam" id="PF22249"/>
    </source>
</evidence>
<feature type="transmembrane region" description="Helical" evidence="14">
    <location>
        <begin position="588"/>
        <end position="607"/>
    </location>
</feature>
<evidence type="ECO:0000259" key="15">
    <source>
        <dbReference type="Pfam" id="PF04389"/>
    </source>
</evidence>
<keyword evidence="13" id="KW-0325">Glycoprotein</keyword>
<dbReference type="GO" id="GO:0008235">
    <property type="term" value="F:metalloexopeptidase activity"/>
    <property type="evidence" value="ECO:0007669"/>
    <property type="project" value="InterPro"/>
</dbReference>
<dbReference type="GO" id="GO:0006508">
    <property type="term" value="P:proteolysis"/>
    <property type="evidence" value="ECO:0007669"/>
    <property type="project" value="UniProtKB-KW"/>
</dbReference>
<evidence type="ECO:0000256" key="7">
    <source>
        <dbReference type="ARBA" id="ARBA00022801"/>
    </source>
</evidence>
<name>A0A813L7V4_POLGL</name>
<keyword evidence="6" id="KW-0479">Metal-binding</keyword>
<dbReference type="GO" id="GO:0005789">
    <property type="term" value="C:endoplasmic reticulum membrane"/>
    <property type="evidence" value="ECO:0007669"/>
    <property type="project" value="UniProtKB-SubCell"/>
</dbReference>
<feature type="transmembrane region" description="Helical" evidence="14">
    <location>
        <begin position="483"/>
        <end position="503"/>
    </location>
</feature>
<evidence type="ECO:0000256" key="5">
    <source>
        <dbReference type="ARBA" id="ARBA00022692"/>
    </source>
</evidence>
<evidence type="ECO:0000256" key="13">
    <source>
        <dbReference type="ARBA" id="ARBA00023180"/>
    </source>
</evidence>
<organism evidence="17 18">
    <name type="scientific">Polarella glacialis</name>
    <name type="common">Dinoflagellate</name>
    <dbReference type="NCBI Taxonomy" id="89957"/>
    <lineage>
        <taxon>Eukaryota</taxon>
        <taxon>Sar</taxon>
        <taxon>Alveolata</taxon>
        <taxon>Dinophyceae</taxon>
        <taxon>Suessiales</taxon>
        <taxon>Suessiaceae</taxon>
        <taxon>Polarella</taxon>
    </lineage>
</organism>
<evidence type="ECO:0000313" key="17">
    <source>
        <dbReference type="EMBL" id="CAE8724459.1"/>
    </source>
</evidence>
<evidence type="ECO:0000256" key="4">
    <source>
        <dbReference type="ARBA" id="ARBA00022670"/>
    </source>
</evidence>
<keyword evidence="9" id="KW-0862">Zinc</keyword>
<keyword evidence="8" id="KW-0256">Endoplasmic reticulum</keyword>
<dbReference type="PANTHER" id="PTHR12147">
    <property type="entry name" value="METALLOPEPTIDASE M28 FAMILY MEMBER"/>
    <property type="match status" value="1"/>
</dbReference>